<keyword evidence="15" id="KW-1185">Reference proteome</keyword>
<dbReference type="InterPro" id="IPR001002">
    <property type="entry name" value="Chitin-bd_1"/>
</dbReference>
<dbReference type="Pfam" id="PF00187">
    <property type="entry name" value="Chitin_bind_1"/>
    <property type="match status" value="1"/>
</dbReference>
<dbReference type="SMART" id="SM00636">
    <property type="entry name" value="Glyco_18"/>
    <property type="match status" value="1"/>
</dbReference>
<dbReference type="PANTHER" id="PTHR11177:SF402">
    <property type="entry name" value="CHITINASE"/>
    <property type="match status" value="1"/>
</dbReference>
<dbReference type="GO" id="GO:0008061">
    <property type="term" value="F:chitin binding"/>
    <property type="evidence" value="ECO:0007669"/>
    <property type="project" value="UniProtKB-UniRule"/>
</dbReference>
<evidence type="ECO:0000313" key="14">
    <source>
        <dbReference type="EMBL" id="KAF3005599.1"/>
    </source>
</evidence>
<comment type="catalytic activity">
    <reaction evidence="1">
        <text>Random endo-hydrolysis of N-acetyl-beta-D-glucosaminide (1-&gt;4)-beta-linkages in chitin and chitodextrins.</text>
        <dbReference type="EC" id="3.2.1.14"/>
    </reaction>
</comment>
<evidence type="ECO:0000256" key="4">
    <source>
        <dbReference type="ARBA" id="ARBA00022669"/>
    </source>
</evidence>
<keyword evidence="9" id="KW-0624">Polysaccharide degradation</keyword>
<evidence type="ECO:0000256" key="8">
    <source>
        <dbReference type="ARBA" id="ARBA00023295"/>
    </source>
</evidence>
<evidence type="ECO:0000256" key="1">
    <source>
        <dbReference type="ARBA" id="ARBA00000822"/>
    </source>
</evidence>
<keyword evidence="10" id="KW-1015">Disulfide bond</keyword>
<keyword evidence="5 11" id="KW-0378">Hydrolase</keyword>
<feature type="domain" description="GH18" evidence="13">
    <location>
        <begin position="125"/>
        <end position="477"/>
    </location>
</feature>
<dbReference type="PANTHER" id="PTHR11177">
    <property type="entry name" value="CHITINASE"/>
    <property type="match status" value="1"/>
</dbReference>
<dbReference type="Gene3D" id="3.10.50.10">
    <property type="match status" value="1"/>
</dbReference>
<proteinExistence type="inferred from homology"/>
<reference evidence="14" key="1">
    <citation type="submission" date="2019-04" db="EMBL/GenBank/DDBJ databases">
        <title>Sequencing of skin fungus with MAO and IRED activity.</title>
        <authorList>
            <person name="Marsaioli A.J."/>
            <person name="Bonatto J.M.C."/>
            <person name="Reis Junior O."/>
        </authorList>
    </citation>
    <scope>NUCLEOTIDE SEQUENCE</scope>
    <source>
        <strain evidence="14">30M1</strain>
    </source>
</reference>
<dbReference type="EMBL" id="SWKU01000006">
    <property type="protein sequence ID" value="KAF3005599.1"/>
    <property type="molecule type" value="Genomic_DNA"/>
</dbReference>
<dbReference type="InterPro" id="IPR018371">
    <property type="entry name" value="Chitin-binding_1_CS"/>
</dbReference>
<dbReference type="InterPro" id="IPR029070">
    <property type="entry name" value="Chitinase_insertion_sf"/>
</dbReference>
<dbReference type="Pfam" id="PF00704">
    <property type="entry name" value="Glyco_hydro_18"/>
    <property type="match status" value="1"/>
</dbReference>
<dbReference type="Gene3D" id="3.20.20.80">
    <property type="entry name" value="Glycosidases"/>
    <property type="match status" value="1"/>
</dbReference>
<dbReference type="PROSITE" id="PS01095">
    <property type="entry name" value="GH18_1"/>
    <property type="match status" value="1"/>
</dbReference>
<evidence type="ECO:0000256" key="6">
    <source>
        <dbReference type="ARBA" id="ARBA00023024"/>
    </source>
</evidence>
<dbReference type="PROSITE" id="PS51910">
    <property type="entry name" value="GH18_2"/>
    <property type="match status" value="1"/>
</dbReference>
<evidence type="ECO:0000256" key="5">
    <source>
        <dbReference type="ARBA" id="ARBA00022801"/>
    </source>
</evidence>
<keyword evidence="4 10" id="KW-0147">Chitin-binding</keyword>
<dbReference type="InterPro" id="IPR001223">
    <property type="entry name" value="Glyco_hydro18_cat"/>
</dbReference>
<dbReference type="Pfam" id="PF14040">
    <property type="entry name" value="DNase_NucA_NucB"/>
    <property type="match status" value="1"/>
</dbReference>
<dbReference type="SUPFAM" id="SSF51445">
    <property type="entry name" value="(Trans)glycosidases"/>
    <property type="match status" value="1"/>
</dbReference>
<dbReference type="GO" id="GO:0000272">
    <property type="term" value="P:polysaccharide catabolic process"/>
    <property type="evidence" value="ECO:0007669"/>
    <property type="project" value="UniProtKB-KW"/>
</dbReference>
<accession>A0A9P4TIH9</accession>
<dbReference type="GO" id="GO:0006032">
    <property type="term" value="P:chitin catabolic process"/>
    <property type="evidence" value="ECO:0007669"/>
    <property type="project" value="UniProtKB-KW"/>
</dbReference>
<dbReference type="InterPro" id="IPR011583">
    <property type="entry name" value="Chitinase_II/V-like_cat"/>
</dbReference>
<dbReference type="OrthoDB" id="73875at2759"/>
<feature type="disulfide bond" evidence="10">
    <location>
        <begin position="81"/>
        <end position="95"/>
    </location>
</feature>
<dbReference type="SUPFAM" id="SSF57016">
    <property type="entry name" value="Plant lectins/antimicrobial peptides"/>
    <property type="match status" value="1"/>
</dbReference>
<evidence type="ECO:0000313" key="15">
    <source>
        <dbReference type="Proteomes" id="UP000801428"/>
    </source>
</evidence>
<evidence type="ECO:0000259" key="12">
    <source>
        <dbReference type="PROSITE" id="PS50941"/>
    </source>
</evidence>
<keyword evidence="7" id="KW-0119">Carbohydrate metabolism</keyword>
<dbReference type="PROSITE" id="PS50941">
    <property type="entry name" value="CHIT_BIND_I_2"/>
    <property type="match status" value="1"/>
</dbReference>
<dbReference type="CDD" id="cd00035">
    <property type="entry name" value="ChtBD1"/>
    <property type="match status" value="1"/>
</dbReference>
<dbReference type="InterPro" id="IPR050314">
    <property type="entry name" value="Glycosyl_Hydrlase_18"/>
</dbReference>
<evidence type="ECO:0000256" key="3">
    <source>
        <dbReference type="ARBA" id="ARBA00012729"/>
    </source>
</evidence>
<feature type="domain" description="Chitin-binding type-1" evidence="12">
    <location>
        <begin position="61"/>
        <end position="109"/>
    </location>
</feature>
<evidence type="ECO:0000256" key="11">
    <source>
        <dbReference type="RuleBase" id="RU000489"/>
    </source>
</evidence>
<dbReference type="EC" id="3.2.1.14" evidence="3"/>
<keyword evidence="8 11" id="KW-0326">Glycosidase</keyword>
<organism evidence="14 15">
    <name type="scientific">Curvularia kusanoi</name>
    <name type="common">Cochliobolus kusanoi</name>
    <dbReference type="NCBI Taxonomy" id="90978"/>
    <lineage>
        <taxon>Eukaryota</taxon>
        <taxon>Fungi</taxon>
        <taxon>Dikarya</taxon>
        <taxon>Ascomycota</taxon>
        <taxon>Pezizomycotina</taxon>
        <taxon>Dothideomycetes</taxon>
        <taxon>Pleosporomycetidae</taxon>
        <taxon>Pleosporales</taxon>
        <taxon>Pleosporineae</taxon>
        <taxon>Pleosporaceae</taxon>
        <taxon>Curvularia</taxon>
    </lineage>
</organism>
<dbReference type="InterPro" id="IPR036861">
    <property type="entry name" value="Endochitinase-like_sf"/>
</dbReference>
<evidence type="ECO:0000256" key="2">
    <source>
        <dbReference type="ARBA" id="ARBA00008682"/>
    </source>
</evidence>
<evidence type="ECO:0000256" key="9">
    <source>
        <dbReference type="ARBA" id="ARBA00023326"/>
    </source>
</evidence>
<comment type="similarity">
    <text evidence="2">Belongs to the glycosyl hydrolase 18 family. Chitinase class V subfamily.</text>
</comment>
<comment type="caution">
    <text evidence="14">The sequence shown here is derived from an EMBL/GenBank/DDBJ whole genome shotgun (WGS) entry which is preliminary data.</text>
</comment>
<dbReference type="InterPro" id="IPR017853">
    <property type="entry name" value="GH"/>
</dbReference>
<name>A0A9P4TIH9_CURKU</name>
<dbReference type="Gene3D" id="3.30.60.10">
    <property type="entry name" value="Endochitinase-like"/>
    <property type="match status" value="1"/>
</dbReference>
<protein>
    <recommendedName>
        <fullName evidence="3">chitinase</fullName>
        <ecNumber evidence="3">3.2.1.14</ecNumber>
    </recommendedName>
</protein>
<evidence type="ECO:0000259" key="13">
    <source>
        <dbReference type="PROSITE" id="PS51910"/>
    </source>
</evidence>
<comment type="caution">
    <text evidence="10">Lacks conserved residue(s) required for the propagation of feature annotation.</text>
</comment>
<dbReference type="Proteomes" id="UP000801428">
    <property type="component" value="Unassembled WGS sequence"/>
</dbReference>
<dbReference type="SMART" id="SM00270">
    <property type="entry name" value="ChtBD1"/>
    <property type="match status" value="1"/>
</dbReference>
<dbReference type="InterPro" id="IPR001579">
    <property type="entry name" value="Glyco_hydro_18_chit_AS"/>
</dbReference>
<gene>
    <name evidence="14" type="ORF">E8E13_001579</name>
</gene>
<evidence type="ECO:0000256" key="10">
    <source>
        <dbReference type="PROSITE-ProRule" id="PRU00261"/>
    </source>
</evidence>
<dbReference type="PROSITE" id="PS00026">
    <property type="entry name" value="CHIT_BIND_I_1"/>
    <property type="match status" value="1"/>
</dbReference>
<keyword evidence="6" id="KW-0146">Chitin degradation</keyword>
<dbReference type="InterPro" id="IPR029476">
    <property type="entry name" value="DNase_NucA_NucB"/>
</dbReference>
<dbReference type="GO" id="GO:0008843">
    <property type="term" value="F:endochitinase activity"/>
    <property type="evidence" value="ECO:0007669"/>
    <property type="project" value="UniProtKB-EC"/>
</dbReference>
<feature type="disulfide bond" evidence="10">
    <location>
        <begin position="76"/>
        <end position="88"/>
    </location>
</feature>
<sequence length="1921" mass="212978">MLTSPRLQNRLPNKALHATNYNPAKSAAAVLLDIVDLDQTFAETDVRALAMGLTNFLNLATAECGQYAKSEDEFDCPLNVCCSKHGFCGFNDLFCNSECQNKDKSQCEPVPRPSSGESGDAMASEVRIGYYGAWSAERSCDQMQPENIPAGVLTHINVAFEYVSADHEITDEVGHITGRVSRLKNIYPGLRVNIALGGWTFNDPPTETRFSDMASTVPNRDKFIKSLIQYMQKYSLDGVDLDWEYPVASDRGGIPEDFSNLVLLVADIREAFDSYDPGWQLTLTLPASYWYLKNFNVERLQKYVDWFNVMTYDIHGVWDQNNIWTGPFLKGHTNITEIEDGLDLLWRNGVDSKKVVMGYGFYGRGFTMKDPSCSTPPTCEFSGPAFAGDCTNEPGILSYNEVMSKQGELSTTVKYDETSSVKWMTYGSNQWVSFDDAESFQAKLKYQFSRNLKGLMIWDLGLDTANYDALIGLFGQDAVSDGLQDSSLNPEEEKQLAFDLSAYTGQNCYVTPDCTDGKTDTSASRCKSGYSSVAVGRSLRSDRNVGGFASYCPEGSWHQICCPSKAMPKNCEWIGAPERSAFGCNGGCGKTQFELNQDLSVDQYGKADCVSGHRSLCCDSTPILQKCHWTDCDWEPESNENGLCGDDEKQVAIRYDEDDGTTMCKSQTGMGNGGSQGPTTHQYFRSFCCPKDDAYEKCSWSNDPYYFKGKYNSHVSPCHTEQSQSEERCIDKAICKSMNCFDGSVLITQAAVTPPNWDLWQSGNSPDTVMCRVGDGYPDQGAALCCSPPSRFTKEWPVNPAYLWSGAYTDKEDDVTWQWSNNFGNNNKDTDPDNLETDAGDDPYGFVMLDGPPGSIAKEFNKQFTFVTANEPRNIVPRSFVTNNQSVLDATFDHSEEEHLVYCNYKHDSPHCGEIFHKGAIDTIIKLPHHIGDGPYARVIGMDPVEQPSTLPAWTIRKRDEAGVHRNGIYRLKFDYNFHAIKRADDEQVFMRVDYTNLKDYWDDITDEPTKRRKRSAEDHMDYNTWRTRVDNAKNSSYADSHDEFLVTTEGEADLSPEKGGLTHVERRWFGSFTNWLQKLNTITKSDDGYLPMGLSKIFNIYSGRLQCVNPSGVTFNAGLDITAEVRLQMGARYAYYFSGTIVPPNIIDTYVFLGAQPSVYAGVNIRGNAELGYESERKKLISTITYPGLSIKGIATVGPSLDLWGQLAGKVTVAGQMKVGAKYTMDPIEMYMPNDDTTRQKASSKMKNMDKDQVGLSPVFQAGVKATVGVELRLTPEINCGIKVGGDIGLLKEPLVQAQVAVYTNTSLYFEAHATADTNGLESNWEYGYKIEFRWRVGMDAVANLYLYGAWKSNEFEAVPWQTIPIYGPIVVKSSSNVATRDLHTSDGRADLLPWEVPEDALPNPLFGKPDLTELYSAAPAEDSMMISANLYNHTDLELPHFSNVTARGISTYARGINLLHRRADGKENEFSLGDFKCTTGGNSPCSVGLSGASKVRREEHMHHHGLKHTHGRHGIAKRAGSPAKVLPLEARATPSPAPVVNDCGLTLPRLYYNCVGMFADSALQGPTGNTVTIPGICTSVRRYLTNHGINTDQLPLNYDNWWSSQRNTAACGTSVNPCPAFNNRYKATLGITIDPTNCDEAPMAKAEEGGLGWNTNVHPADPLGATRTCVPRWQNSAQGKSKGILNTIMTDVEYFNNAAAPNPNGPAAWYQWNEAGWLRDGGFAKNGDPGRQRMTEYPNRRPFLFGNAVNQANDHMDWVHKRNFTLVLTSVTPGQNAVGADTFLAGDFADGKDTGANPTNPTAMTSAAWIMCAVSLRGQDRFKFKNNYNGYCWDGQTTKIAIASSGLNFQRLVYKKCKIDFVGAAFVNKKRSVPIGYFHDEAVYGVEMVEDKEPLIVEVPVADVPLPDSRTSFPVSKLD</sequence>
<evidence type="ECO:0000256" key="7">
    <source>
        <dbReference type="ARBA" id="ARBA00023277"/>
    </source>
</evidence>
<dbReference type="SUPFAM" id="SSF54556">
    <property type="entry name" value="Chitinase insertion domain"/>
    <property type="match status" value="1"/>
</dbReference>